<accession>A0A8J5RTN8</accession>
<comment type="caution">
    <text evidence="1">The sequence shown here is derived from an EMBL/GenBank/DDBJ whole genome shotgun (WGS) entry which is preliminary data.</text>
</comment>
<name>A0A8J5RTN8_ZIZPA</name>
<dbReference type="AlphaFoldDB" id="A0A8J5RTN8"/>
<evidence type="ECO:0000313" key="2">
    <source>
        <dbReference type="Proteomes" id="UP000729402"/>
    </source>
</evidence>
<sequence>MLCNTMDEEVVEELCLVLDNMLAESLRQIYDDLHTGSLFSHQFLRMHAILMTEDMHEERVHSAEAFGNVVVSCETYYYNAKGTNQMKIAQIQA</sequence>
<proteinExistence type="predicted"/>
<reference evidence="1" key="2">
    <citation type="submission" date="2021-02" db="EMBL/GenBank/DDBJ databases">
        <authorList>
            <person name="Kimball J.A."/>
            <person name="Haas M.W."/>
            <person name="Macchietto M."/>
            <person name="Kono T."/>
            <person name="Duquette J."/>
            <person name="Shao M."/>
        </authorList>
    </citation>
    <scope>NUCLEOTIDE SEQUENCE</scope>
    <source>
        <tissue evidence="1">Fresh leaf tissue</tissue>
    </source>
</reference>
<reference evidence="1" key="1">
    <citation type="journal article" date="2021" name="bioRxiv">
        <title>Whole Genome Assembly and Annotation of Northern Wild Rice, Zizania palustris L., Supports a Whole Genome Duplication in the Zizania Genus.</title>
        <authorList>
            <person name="Haas M."/>
            <person name="Kono T."/>
            <person name="Macchietto M."/>
            <person name="Millas R."/>
            <person name="McGilp L."/>
            <person name="Shao M."/>
            <person name="Duquette J."/>
            <person name="Hirsch C.N."/>
            <person name="Kimball J."/>
        </authorList>
    </citation>
    <scope>NUCLEOTIDE SEQUENCE</scope>
    <source>
        <tissue evidence="1">Fresh leaf tissue</tissue>
    </source>
</reference>
<gene>
    <name evidence="1" type="ORF">GUJ93_ZPchr0002g24299</name>
</gene>
<protein>
    <submittedName>
        <fullName evidence="1">Uncharacterized protein</fullName>
    </submittedName>
</protein>
<dbReference type="Proteomes" id="UP000729402">
    <property type="component" value="Unassembled WGS sequence"/>
</dbReference>
<organism evidence="1 2">
    <name type="scientific">Zizania palustris</name>
    <name type="common">Northern wild rice</name>
    <dbReference type="NCBI Taxonomy" id="103762"/>
    <lineage>
        <taxon>Eukaryota</taxon>
        <taxon>Viridiplantae</taxon>
        <taxon>Streptophyta</taxon>
        <taxon>Embryophyta</taxon>
        <taxon>Tracheophyta</taxon>
        <taxon>Spermatophyta</taxon>
        <taxon>Magnoliopsida</taxon>
        <taxon>Liliopsida</taxon>
        <taxon>Poales</taxon>
        <taxon>Poaceae</taxon>
        <taxon>BOP clade</taxon>
        <taxon>Oryzoideae</taxon>
        <taxon>Oryzeae</taxon>
        <taxon>Zizaniinae</taxon>
        <taxon>Zizania</taxon>
    </lineage>
</organism>
<keyword evidence="2" id="KW-1185">Reference proteome</keyword>
<dbReference type="EMBL" id="JAAALK010000287">
    <property type="protein sequence ID" value="KAG8057418.1"/>
    <property type="molecule type" value="Genomic_DNA"/>
</dbReference>
<evidence type="ECO:0000313" key="1">
    <source>
        <dbReference type="EMBL" id="KAG8057418.1"/>
    </source>
</evidence>